<accession>A0A081NIT8</accession>
<protein>
    <recommendedName>
        <fullName evidence="4">DUF3541 domain-containing protein</fullName>
    </recommendedName>
</protein>
<sequence length="354" mass="41192">MIKHLVRLLILLSLASANAFANSYKDDADLIRKTYESELYSISYFKMAHYGLRMYRQNPDPKFKTAIWVDLARVASQLNTSANEMYTDEQIKAYSLQRSENYQDTDPEREILRRAALKKNPEYVYLAVGLLGSMARADEYGLKHKNDEKLHAIFKRYDFKRYVTDPQMIEAWAGQMANHVYWLKQLGEQDVTEAFSQSFRQTYPDSKDPELSEQQYNNKLYGLTHIIFGASEYYQHSVKEENFQWIYDYFRNNIDTLLNRAKEDVIAEVGITFLLAGLDNDPALEKVRKHIQASIDPKEGMIPSKDGGFELTYGEHRNVLAIMLLDWQGVNSTVNIQQRPELFKSLPYGLIKKD</sequence>
<dbReference type="Pfam" id="PF12060">
    <property type="entry name" value="DUF3541"/>
    <property type="match status" value="1"/>
</dbReference>
<proteinExistence type="predicted"/>
<evidence type="ECO:0000313" key="3">
    <source>
        <dbReference type="Proteomes" id="UP000028073"/>
    </source>
</evidence>
<keyword evidence="1" id="KW-0732">Signal</keyword>
<comment type="caution">
    <text evidence="2">The sequence shown here is derived from an EMBL/GenBank/DDBJ whole genome shotgun (WGS) entry which is preliminary data.</text>
</comment>
<reference evidence="2 3" key="1">
    <citation type="submission" date="2014-06" db="EMBL/GenBank/DDBJ databases">
        <title>Whole Genome Sequences of Three Symbiotic Endozoicomonas Bacteria.</title>
        <authorList>
            <person name="Neave M.J."/>
            <person name="Apprill A."/>
            <person name="Voolstra C.R."/>
        </authorList>
    </citation>
    <scope>NUCLEOTIDE SEQUENCE [LARGE SCALE GENOMIC DNA]</scope>
    <source>
        <strain evidence="2 3">DSM 25634</strain>
    </source>
</reference>
<gene>
    <name evidence="2" type="ORF">GZ78_12705</name>
</gene>
<keyword evidence="3" id="KW-1185">Reference proteome</keyword>
<organism evidence="2 3">
    <name type="scientific">Endozoicomonas numazuensis</name>
    <dbReference type="NCBI Taxonomy" id="1137799"/>
    <lineage>
        <taxon>Bacteria</taxon>
        <taxon>Pseudomonadati</taxon>
        <taxon>Pseudomonadota</taxon>
        <taxon>Gammaproteobacteria</taxon>
        <taxon>Oceanospirillales</taxon>
        <taxon>Endozoicomonadaceae</taxon>
        <taxon>Endozoicomonas</taxon>
    </lineage>
</organism>
<dbReference type="AlphaFoldDB" id="A0A081NIT8"/>
<feature type="signal peptide" evidence="1">
    <location>
        <begin position="1"/>
        <end position="21"/>
    </location>
</feature>
<evidence type="ECO:0000313" key="2">
    <source>
        <dbReference type="EMBL" id="KEQ18361.1"/>
    </source>
</evidence>
<dbReference type="OrthoDB" id="6080009at2"/>
<dbReference type="InterPro" id="IPR021928">
    <property type="entry name" value="DUF3541"/>
</dbReference>
<evidence type="ECO:0000256" key="1">
    <source>
        <dbReference type="SAM" id="SignalP"/>
    </source>
</evidence>
<name>A0A081NIT8_9GAMM</name>
<dbReference type="EMBL" id="JOKH01000002">
    <property type="protein sequence ID" value="KEQ18361.1"/>
    <property type="molecule type" value="Genomic_DNA"/>
</dbReference>
<evidence type="ECO:0008006" key="4">
    <source>
        <dbReference type="Google" id="ProtNLM"/>
    </source>
</evidence>
<dbReference type="RefSeq" id="WP_034835608.1">
    <property type="nucleotide sequence ID" value="NZ_JOKH01000002.1"/>
</dbReference>
<dbReference type="Proteomes" id="UP000028073">
    <property type="component" value="Unassembled WGS sequence"/>
</dbReference>
<feature type="chain" id="PRO_5001760817" description="DUF3541 domain-containing protein" evidence="1">
    <location>
        <begin position="22"/>
        <end position="354"/>
    </location>
</feature>
<dbReference type="eggNOG" id="ENOG50304MY">
    <property type="taxonomic scope" value="Bacteria"/>
</dbReference>